<organism evidence="2">
    <name type="scientific">Arion vulgaris</name>
    <dbReference type="NCBI Taxonomy" id="1028688"/>
    <lineage>
        <taxon>Eukaryota</taxon>
        <taxon>Metazoa</taxon>
        <taxon>Spiralia</taxon>
        <taxon>Lophotrochozoa</taxon>
        <taxon>Mollusca</taxon>
        <taxon>Gastropoda</taxon>
        <taxon>Heterobranchia</taxon>
        <taxon>Euthyneura</taxon>
        <taxon>Panpulmonata</taxon>
        <taxon>Eupulmonata</taxon>
        <taxon>Stylommatophora</taxon>
        <taxon>Helicina</taxon>
        <taxon>Arionoidea</taxon>
        <taxon>Arionidae</taxon>
        <taxon>Arion</taxon>
    </lineage>
</organism>
<feature type="non-terminal residue" evidence="2">
    <location>
        <position position="202"/>
    </location>
</feature>
<feature type="compositionally biased region" description="Basic and acidic residues" evidence="1">
    <location>
        <begin position="98"/>
        <end position="108"/>
    </location>
</feature>
<gene>
    <name evidence="2" type="primary">ORF56013</name>
</gene>
<feature type="non-terminal residue" evidence="2">
    <location>
        <position position="1"/>
    </location>
</feature>
<evidence type="ECO:0000256" key="1">
    <source>
        <dbReference type="SAM" id="MobiDB-lite"/>
    </source>
</evidence>
<accession>A0A0B6ZB51</accession>
<proteinExistence type="predicted"/>
<name>A0A0B6ZB51_9EUPU</name>
<evidence type="ECO:0000313" key="2">
    <source>
        <dbReference type="EMBL" id="CEK65718.1"/>
    </source>
</evidence>
<dbReference type="EMBL" id="HACG01018853">
    <property type="protein sequence ID" value="CEK65718.1"/>
    <property type="molecule type" value="Transcribed_RNA"/>
</dbReference>
<feature type="compositionally biased region" description="Polar residues" evidence="1">
    <location>
        <begin position="114"/>
        <end position="130"/>
    </location>
</feature>
<sequence length="202" mass="22012">DVRYELKNGDQIAFADVKCIYEILQQSNSDRAGNNLGNKSEVQQTLVLSESDSENEHAQTNQGRVVQETLVFEVSDEDSTQDLIEMATQAYTNTDILDKTKAGQDSKSKHQASKAPSRTPMQFDRTQSFQVGGKRSREGTLSSGNVDSEITGRNVAVSSAKSGHVVDIDDVSEDAAELFAISTLACDPCDDVVVNEDNDDDN</sequence>
<reference evidence="2" key="1">
    <citation type="submission" date="2014-12" db="EMBL/GenBank/DDBJ databases">
        <title>Insight into the proteome of Arion vulgaris.</title>
        <authorList>
            <person name="Aradska J."/>
            <person name="Bulat T."/>
            <person name="Smidak R."/>
            <person name="Sarate P."/>
            <person name="Gangsoo J."/>
            <person name="Sialana F."/>
            <person name="Bilban M."/>
            <person name="Lubec G."/>
        </authorList>
    </citation>
    <scope>NUCLEOTIDE SEQUENCE</scope>
    <source>
        <tissue evidence="2">Skin</tissue>
    </source>
</reference>
<protein>
    <submittedName>
        <fullName evidence="2">Uncharacterized protein</fullName>
    </submittedName>
</protein>
<dbReference type="AlphaFoldDB" id="A0A0B6ZB51"/>
<feature type="region of interest" description="Disordered" evidence="1">
    <location>
        <begin position="98"/>
        <end position="147"/>
    </location>
</feature>